<dbReference type="EMBL" id="KN835134">
    <property type="protein sequence ID" value="KIK49134.1"/>
    <property type="molecule type" value="Genomic_DNA"/>
</dbReference>
<dbReference type="InParanoid" id="A0A0D0BHP5"/>
<evidence type="ECO:0000313" key="2">
    <source>
        <dbReference type="Proteomes" id="UP000054485"/>
    </source>
</evidence>
<keyword evidence="2" id="KW-1185">Reference proteome</keyword>
<name>A0A0D0BHP5_9AGAM</name>
<dbReference type="OrthoDB" id="10664587at2759"/>
<accession>A0A0D0BHP5</accession>
<evidence type="ECO:0000313" key="1">
    <source>
        <dbReference type="EMBL" id="KIK49134.1"/>
    </source>
</evidence>
<organism evidence="1 2">
    <name type="scientific">Suillus luteus UH-Slu-Lm8-n1</name>
    <dbReference type="NCBI Taxonomy" id="930992"/>
    <lineage>
        <taxon>Eukaryota</taxon>
        <taxon>Fungi</taxon>
        <taxon>Dikarya</taxon>
        <taxon>Basidiomycota</taxon>
        <taxon>Agaricomycotina</taxon>
        <taxon>Agaricomycetes</taxon>
        <taxon>Agaricomycetidae</taxon>
        <taxon>Boletales</taxon>
        <taxon>Suillineae</taxon>
        <taxon>Suillaceae</taxon>
        <taxon>Suillus</taxon>
    </lineage>
</organism>
<reference evidence="2" key="2">
    <citation type="submission" date="2015-01" db="EMBL/GenBank/DDBJ databases">
        <title>Evolutionary Origins and Diversification of the Mycorrhizal Mutualists.</title>
        <authorList>
            <consortium name="DOE Joint Genome Institute"/>
            <consortium name="Mycorrhizal Genomics Consortium"/>
            <person name="Kohler A."/>
            <person name="Kuo A."/>
            <person name="Nagy L.G."/>
            <person name="Floudas D."/>
            <person name="Copeland A."/>
            <person name="Barry K.W."/>
            <person name="Cichocki N."/>
            <person name="Veneault-Fourrey C."/>
            <person name="LaButti K."/>
            <person name="Lindquist E.A."/>
            <person name="Lipzen A."/>
            <person name="Lundell T."/>
            <person name="Morin E."/>
            <person name="Murat C."/>
            <person name="Riley R."/>
            <person name="Ohm R."/>
            <person name="Sun H."/>
            <person name="Tunlid A."/>
            <person name="Henrissat B."/>
            <person name="Grigoriev I.V."/>
            <person name="Hibbett D.S."/>
            <person name="Martin F."/>
        </authorList>
    </citation>
    <scope>NUCLEOTIDE SEQUENCE [LARGE SCALE GENOMIC DNA]</scope>
    <source>
        <strain evidence="2">UH-Slu-Lm8-n1</strain>
    </source>
</reference>
<dbReference type="HOGENOM" id="CLU_2224932_0_0_1"/>
<dbReference type="AlphaFoldDB" id="A0A0D0BHP5"/>
<sequence length="106" mass="12197">MLITRISYSQPANSPKKVNIRSHDHLKRTLLLPLPKSLSHPQLSSIASFRSPSGLSDIHITQAYHFGFAHPTIKAKELGSIQRQLLMLSKQRQWRRQSRNALFVRM</sequence>
<reference evidence="1 2" key="1">
    <citation type="submission" date="2014-04" db="EMBL/GenBank/DDBJ databases">
        <authorList>
            <consortium name="DOE Joint Genome Institute"/>
            <person name="Kuo A."/>
            <person name="Ruytinx J."/>
            <person name="Rineau F."/>
            <person name="Colpaert J."/>
            <person name="Kohler A."/>
            <person name="Nagy L.G."/>
            <person name="Floudas D."/>
            <person name="Copeland A."/>
            <person name="Barry K.W."/>
            <person name="Cichocki N."/>
            <person name="Veneault-Fourrey C."/>
            <person name="LaButti K."/>
            <person name="Lindquist E.A."/>
            <person name="Lipzen A."/>
            <person name="Lundell T."/>
            <person name="Morin E."/>
            <person name="Murat C."/>
            <person name="Sun H."/>
            <person name="Tunlid A."/>
            <person name="Henrissat B."/>
            <person name="Grigoriev I.V."/>
            <person name="Hibbett D.S."/>
            <person name="Martin F."/>
            <person name="Nordberg H.P."/>
            <person name="Cantor M.N."/>
            <person name="Hua S.X."/>
        </authorList>
    </citation>
    <scope>NUCLEOTIDE SEQUENCE [LARGE SCALE GENOMIC DNA]</scope>
    <source>
        <strain evidence="1 2">UH-Slu-Lm8-n1</strain>
    </source>
</reference>
<gene>
    <name evidence="1" type="ORF">CY34DRAFT_435850</name>
</gene>
<protein>
    <submittedName>
        <fullName evidence="1">Uncharacterized protein</fullName>
    </submittedName>
</protein>
<proteinExistence type="predicted"/>
<dbReference type="Proteomes" id="UP000054485">
    <property type="component" value="Unassembled WGS sequence"/>
</dbReference>